<keyword evidence="4" id="KW-1185">Reference proteome</keyword>
<keyword evidence="2" id="KW-0732">Signal</keyword>
<evidence type="ECO:0000313" key="3">
    <source>
        <dbReference type="EMBL" id="KAJ8712464.1"/>
    </source>
</evidence>
<comment type="caution">
    <text evidence="3">The sequence shown here is derived from an EMBL/GenBank/DDBJ whole genome shotgun (WGS) entry which is preliminary data.</text>
</comment>
<evidence type="ECO:0000256" key="1">
    <source>
        <dbReference type="SAM" id="MobiDB-lite"/>
    </source>
</evidence>
<dbReference type="EMBL" id="JARGEI010000021">
    <property type="protein sequence ID" value="KAJ8712464.1"/>
    <property type="molecule type" value="Genomic_DNA"/>
</dbReference>
<name>A0AAD8DPU4_MYTSE</name>
<proteinExistence type="predicted"/>
<dbReference type="Proteomes" id="UP001231518">
    <property type="component" value="Chromosome 17"/>
</dbReference>
<gene>
    <name evidence="3" type="ORF">PYW07_005306</name>
</gene>
<dbReference type="PANTHER" id="PTHR39960:SF1">
    <property type="entry name" value="LD34147P"/>
    <property type="match status" value="1"/>
</dbReference>
<dbReference type="PANTHER" id="PTHR39960">
    <property type="entry name" value="LD34147P"/>
    <property type="match status" value="1"/>
</dbReference>
<feature type="chain" id="PRO_5042000287" evidence="2">
    <location>
        <begin position="25"/>
        <end position="544"/>
    </location>
</feature>
<protein>
    <submittedName>
        <fullName evidence="3">Uncharacterized protein</fullName>
    </submittedName>
</protein>
<feature type="region of interest" description="Disordered" evidence="1">
    <location>
        <begin position="524"/>
        <end position="544"/>
    </location>
</feature>
<accession>A0AAD8DPU4</accession>
<dbReference type="GO" id="GO:0005886">
    <property type="term" value="C:plasma membrane"/>
    <property type="evidence" value="ECO:0007669"/>
    <property type="project" value="TreeGrafter"/>
</dbReference>
<dbReference type="AlphaFoldDB" id="A0AAD8DPU4"/>
<evidence type="ECO:0000256" key="2">
    <source>
        <dbReference type="SAM" id="SignalP"/>
    </source>
</evidence>
<sequence>MAIYSPRLWWFAVALLLWAPHTHCREFTHEDIREAMLSLVHMIRMSEDKLERHEFREKALGETVKKMLSGLDKKHRALEPLKGMISRLDERLSNVETILLQKEEREKTSQAKINDALENIQKALVALKPAPAPPADLDNNLSATDDALQRRLDATDSKIDAVKKEIKSLKSSLSPESLRSMCLDVASDMNPFEKHITEAEKLLNKYELKLNEYNGTTKVQTDFVPLNEVSLADEAWHSKMSEVMERQEIEVKKIQRLLSDAESMWKDLARQSDLFRFTNQTIEAVNKATETVLGNNEMAVSKIVVKLREMGDRLVATNEDVQRSLTQSNTMTEHAYSDISRSYETLRAEVQLLSKSEQVILETADNVIATKKRFEYGVHQILMEVGELIKGQHKNMNRTVSGKLDHIETEITNNQTIGLNALGAKIESEMSQVWRQIGIMHQQIMMTSQALNKLSASSEDYVNASTSTMDKVKKEVTNITTRIVELQNNVNFVVGEMSVASQEFRQMAAGLTKTLDKVNNKSTTAAPLIEGPGPHKIASDEAAK</sequence>
<reference evidence="3" key="1">
    <citation type="submission" date="2023-03" db="EMBL/GenBank/DDBJ databases">
        <title>Chromosome-level genomes of two armyworms, Mythimna separata and Mythimna loreyi, provide insights into the biosynthesis and reception of sex pheromones.</title>
        <authorList>
            <person name="Zhao H."/>
        </authorList>
    </citation>
    <scope>NUCLEOTIDE SEQUENCE</scope>
    <source>
        <strain evidence="3">BeijingLab</strain>
        <tissue evidence="3">Pupa</tissue>
    </source>
</reference>
<feature type="signal peptide" evidence="2">
    <location>
        <begin position="1"/>
        <end position="24"/>
    </location>
</feature>
<organism evidence="3 4">
    <name type="scientific">Mythimna separata</name>
    <name type="common">Oriental armyworm</name>
    <name type="synonym">Pseudaletia separata</name>
    <dbReference type="NCBI Taxonomy" id="271217"/>
    <lineage>
        <taxon>Eukaryota</taxon>
        <taxon>Metazoa</taxon>
        <taxon>Ecdysozoa</taxon>
        <taxon>Arthropoda</taxon>
        <taxon>Hexapoda</taxon>
        <taxon>Insecta</taxon>
        <taxon>Pterygota</taxon>
        <taxon>Neoptera</taxon>
        <taxon>Endopterygota</taxon>
        <taxon>Lepidoptera</taxon>
        <taxon>Glossata</taxon>
        <taxon>Ditrysia</taxon>
        <taxon>Noctuoidea</taxon>
        <taxon>Noctuidae</taxon>
        <taxon>Noctuinae</taxon>
        <taxon>Hadenini</taxon>
        <taxon>Mythimna</taxon>
    </lineage>
</organism>
<evidence type="ECO:0000313" key="4">
    <source>
        <dbReference type="Proteomes" id="UP001231518"/>
    </source>
</evidence>